<protein>
    <recommendedName>
        <fullName evidence="1">Glucose-6-phosphate dehydrogenase NAD-binding domain-containing protein</fullName>
    </recommendedName>
</protein>
<dbReference type="Proteomes" id="UP000698173">
    <property type="component" value="Unassembled WGS sequence"/>
</dbReference>
<evidence type="ECO:0000313" key="2">
    <source>
        <dbReference type="EMBL" id="HJF33045.1"/>
    </source>
</evidence>
<dbReference type="AlphaFoldDB" id="A0A921G0N3"/>
<name>A0A921G0N3_SPOPS</name>
<evidence type="ECO:0000259" key="1">
    <source>
        <dbReference type="Pfam" id="PF00479"/>
    </source>
</evidence>
<reference evidence="2" key="1">
    <citation type="journal article" date="2021" name="PeerJ">
        <title>Extensive microbial diversity within the chicken gut microbiome revealed by metagenomics and culture.</title>
        <authorList>
            <person name="Gilroy R."/>
            <person name="Ravi A."/>
            <person name="Getino M."/>
            <person name="Pursley I."/>
            <person name="Horton D.L."/>
            <person name="Alikhan N.F."/>
            <person name="Baker D."/>
            <person name="Gharbi K."/>
            <person name="Hall N."/>
            <person name="Watson M."/>
            <person name="Adriaenssens E.M."/>
            <person name="Foster-Nyarko E."/>
            <person name="Jarju S."/>
            <person name="Secka A."/>
            <person name="Antonio M."/>
            <person name="Oren A."/>
            <person name="Chaudhuri R.R."/>
            <person name="La Ragione R."/>
            <person name="Hildebrand F."/>
            <person name="Pallen M.J."/>
        </authorList>
    </citation>
    <scope>NUCLEOTIDE SEQUENCE</scope>
    <source>
        <strain evidence="2">CHK171-7178</strain>
    </source>
</reference>
<dbReference type="EMBL" id="DYWT01000237">
    <property type="protein sequence ID" value="HJF33045.1"/>
    <property type="molecule type" value="Genomic_DNA"/>
</dbReference>
<organism evidence="2 3">
    <name type="scientific">Sporosarcina psychrophila</name>
    <name type="common">Bacillus psychrophilus</name>
    <dbReference type="NCBI Taxonomy" id="1476"/>
    <lineage>
        <taxon>Bacteria</taxon>
        <taxon>Bacillati</taxon>
        <taxon>Bacillota</taxon>
        <taxon>Bacilli</taxon>
        <taxon>Bacillales</taxon>
        <taxon>Caryophanaceae</taxon>
        <taxon>Sporosarcina</taxon>
    </lineage>
</organism>
<proteinExistence type="predicted"/>
<dbReference type="GO" id="GO:0006006">
    <property type="term" value="P:glucose metabolic process"/>
    <property type="evidence" value="ECO:0007669"/>
    <property type="project" value="InterPro"/>
</dbReference>
<gene>
    <name evidence="2" type="ORF">K8V56_14885</name>
</gene>
<accession>A0A921G0N3</accession>
<dbReference type="GO" id="GO:0016614">
    <property type="term" value="F:oxidoreductase activity, acting on CH-OH group of donors"/>
    <property type="evidence" value="ECO:0007669"/>
    <property type="project" value="InterPro"/>
</dbReference>
<feature type="domain" description="Glucose-6-phosphate dehydrogenase NAD-binding" evidence="1">
    <location>
        <begin position="1"/>
        <end position="28"/>
    </location>
</feature>
<evidence type="ECO:0000313" key="3">
    <source>
        <dbReference type="Proteomes" id="UP000698173"/>
    </source>
</evidence>
<dbReference type="InterPro" id="IPR022674">
    <property type="entry name" value="G6P_DH_NAD-bd"/>
</dbReference>
<sequence>MNYELSKVSKEEENHRIDHYLDKQMVGNLEFLSLRIQY</sequence>
<dbReference type="Pfam" id="PF00479">
    <property type="entry name" value="G6PD_N"/>
    <property type="match status" value="1"/>
</dbReference>
<dbReference type="GO" id="GO:0050661">
    <property type="term" value="F:NADP binding"/>
    <property type="evidence" value="ECO:0007669"/>
    <property type="project" value="InterPro"/>
</dbReference>
<comment type="caution">
    <text evidence="2">The sequence shown here is derived from an EMBL/GenBank/DDBJ whole genome shotgun (WGS) entry which is preliminary data.</text>
</comment>
<reference evidence="2" key="2">
    <citation type="submission" date="2021-09" db="EMBL/GenBank/DDBJ databases">
        <authorList>
            <person name="Gilroy R."/>
        </authorList>
    </citation>
    <scope>NUCLEOTIDE SEQUENCE</scope>
    <source>
        <strain evidence="2">CHK171-7178</strain>
    </source>
</reference>